<evidence type="ECO:0000256" key="3">
    <source>
        <dbReference type="ARBA" id="ARBA00009968"/>
    </source>
</evidence>
<proteinExistence type="inferred from homology"/>
<dbReference type="GO" id="GO:0046677">
    <property type="term" value="P:response to antibiotic"/>
    <property type="evidence" value="ECO:0007669"/>
    <property type="project" value="UniProtKB-KW"/>
</dbReference>
<keyword evidence="14 22" id="KW-0472">Membrane</keyword>
<keyword evidence="21" id="KW-0648">Protein biosynthesis</keyword>
<keyword evidence="15 21" id="KW-0030">Aminoacyl-tRNA synthetase</keyword>
<dbReference type="EMBL" id="CP033898">
    <property type="protein sequence ID" value="AZA09847.1"/>
    <property type="molecule type" value="Genomic_DNA"/>
</dbReference>
<dbReference type="GO" id="GO:0000049">
    <property type="term" value="F:tRNA binding"/>
    <property type="evidence" value="ECO:0007669"/>
    <property type="project" value="TreeGrafter"/>
</dbReference>
<dbReference type="PROSITE" id="PS50862">
    <property type="entry name" value="AA_TRNA_LIGASE_II"/>
    <property type="match status" value="1"/>
</dbReference>
<keyword evidence="7 22" id="KW-0812">Transmembrane</keyword>
<dbReference type="InterPro" id="IPR012340">
    <property type="entry name" value="NA-bd_OB-fold"/>
</dbReference>
<evidence type="ECO:0000313" key="25">
    <source>
        <dbReference type="Proteomes" id="UP000271426"/>
    </source>
</evidence>
<dbReference type="GO" id="GO:0000287">
    <property type="term" value="F:magnesium ion binding"/>
    <property type="evidence" value="ECO:0007669"/>
    <property type="project" value="UniProtKB-UniRule"/>
</dbReference>
<dbReference type="EC" id="6.1.1.6" evidence="21"/>
<feature type="binding site" evidence="21">
    <location>
        <position position="990"/>
    </location>
    <ligand>
        <name>Mg(2+)</name>
        <dbReference type="ChEBI" id="CHEBI:18420"/>
        <label>1</label>
    </ligand>
</feature>
<dbReference type="InterPro" id="IPR002313">
    <property type="entry name" value="Lys-tRNA-ligase_II"/>
</dbReference>
<keyword evidence="10 21" id="KW-0067">ATP-binding</keyword>
<dbReference type="GO" id="GO:0004824">
    <property type="term" value="F:lysine-tRNA ligase activity"/>
    <property type="evidence" value="ECO:0007669"/>
    <property type="project" value="UniProtKB-UniRule"/>
</dbReference>
<dbReference type="InterPro" id="IPR024320">
    <property type="entry name" value="LPG_synthase_C"/>
</dbReference>
<dbReference type="InterPro" id="IPR004365">
    <property type="entry name" value="NA-bd_OB_tRNA"/>
</dbReference>
<comment type="function">
    <text evidence="18">Catalyzes the production of L-lysyl-tRNA(Lys)transfer and the transfer of a lysyl group from L-lysyl-tRNA(Lys) to membrane-bound phosphatidylglycerol (PG), which produces lysylphosphatidylglycerol (LPG), one of the components of the bacterial membrane with a positive net charge. LPG synthesis contributes to the resistance to cationic antimicrobial peptides (CAMPs) and likely protects M.tuberculosis against the CAMPs produced by competiting microorganisms (bacteriocins). In fact, the modification of anionic phosphatidylglycerol with positively charged L-lysine results in repulsion of the peptides.</text>
</comment>
<evidence type="ECO:0000256" key="11">
    <source>
        <dbReference type="ARBA" id="ARBA00022842"/>
    </source>
</evidence>
<evidence type="ECO:0000256" key="8">
    <source>
        <dbReference type="ARBA" id="ARBA00022723"/>
    </source>
</evidence>
<dbReference type="NCBIfam" id="TIGR00499">
    <property type="entry name" value="lysS_bact"/>
    <property type="match status" value="1"/>
</dbReference>
<dbReference type="InterPro" id="IPR044136">
    <property type="entry name" value="Lys-tRNA-ligase_II_N"/>
</dbReference>
<dbReference type="Pfam" id="PF16995">
    <property type="entry name" value="tRNA-synt_2_TM"/>
    <property type="match status" value="1"/>
</dbReference>
<evidence type="ECO:0000256" key="1">
    <source>
        <dbReference type="ARBA" id="ARBA00004651"/>
    </source>
</evidence>
<protein>
    <recommendedName>
        <fullName evidence="21">Lysine--tRNA ligase</fullName>
        <ecNumber evidence="21">6.1.1.6</ecNumber>
    </recommendedName>
    <alternativeName>
        <fullName evidence="21">Lysyl-tRNA synthetase</fullName>
        <shortName evidence="21">LysRS</shortName>
    </alternativeName>
</protein>
<comment type="similarity">
    <text evidence="2">In the N-terminal section; belongs to the LPG synthetase family.</text>
</comment>
<dbReference type="PANTHER" id="PTHR42918:SF15">
    <property type="entry name" value="LYSINE--TRNA LIGASE, CHLOROPLASTIC_MITOCHONDRIAL"/>
    <property type="match status" value="1"/>
</dbReference>
<comment type="similarity">
    <text evidence="21">Belongs to the class-II aminoacyl-tRNA synthetase family.</text>
</comment>
<keyword evidence="8 21" id="KW-0479">Metal-binding</keyword>
<feature type="transmembrane region" description="Helical" evidence="22">
    <location>
        <begin position="148"/>
        <end position="169"/>
    </location>
</feature>
<name>A0A3G6IW25_9CORY</name>
<feature type="transmembrane region" description="Helical" evidence="22">
    <location>
        <begin position="43"/>
        <end position="66"/>
    </location>
</feature>
<sequence length="1072" mass="118953">MRLLQRPERILPGYFFLSALIVVFIRLFGHLHWAEKIGAALNYIFPVVGSSYLTALFLVVTAHALVRHKRLGFWLAAAFFGVELLSAALLLGSAAFAFEDLQPYLGVEDLIQISILAVVLFALLVILVRARATYSGPLSEAAFRRALLTAVVGIALTALLALLVGFFFADEHPTFSRLLRQLTLSPDDYIPEVQFVLGLGALLTLVASAAALLFARARTQFQGLDQELALRRLLLDQDEQDADSLGYFATRRDKGVIFSPDGKAAVAYRNVMDSCLAAGDPVGPRDHWDAAIHAFLEFADQQGLAPAAIGTSRDGAAAFARAGMKVRALGDESVVHVDRFRLDSPKLVDVHRSYHRLLGEGYSVRIRRHKDLSDQEMQRLIGFADRWRQNGEDRGFSMALGRLGDPLDGDCVMVEALDAEGQTRGLLSFVPWGRTGLSLDVMRRDLEQAANGVTEFMVAALLMGARELGVKRVSLNFAFLRETIAAGEDVGATMPQRISRWAIALMSRKFQIEQLYRSNMKYDPQWLTRYLCWRDSSDLAAIAVALGLAEGQISIPLASDGAREQPIYQAANPQIVEFLSHAQPSIPEPHYPQQVKQKMQRREAILAEGEDPYPTDFHREQRLASLEGLAPGTRVCTAGRVIGRSDHGGVQFYRLRDWDSEFQVLIERDQVGAQALRRLKFDIALGDHVGVEGIIGASRNGTPSVIADSIRLTSKALRPVPRTAPTDEEVRVRQRYLDLISNPEARRILQTRSAIIQAVRDTLLTQSFLEVETPLLQTIHGGANARPFRTHINAYNLDLYLRIAPELYLKRLMVGGVDRVFEIGRNFRNEGADATHNPEFTMLEAYQAYGDYNSMRELTRTIVLNAAMAANGHTRIQGTGPDGKEHEVDLSRPWRVISVHEGIAEATGLPITPDTPIEQLQDLAETHGIDHAGLSRGALVIELHEELSEQFAIEPTFYIDFPTDVSPLTRQHRKDPRVAEKWDLICFGAEVATAYSELIDPVVQRERFMEQSLLAAGGDPEAMEVDEDFLKALEYAMPPSGGMGMGIDRLVMMLCDKNIRQTIAFPLVKPNG</sequence>
<dbReference type="Pfam" id="PF00152">
    <property type="entry name" value="tRNA-synt_2"/>
    <property type="match status" value="1"/>
</dbReference>
<dbReference type="KEGG" id="cpso:CPPEL_08720"/>
<evidence type="ECO:0000256" key="7">
    <source>
        <dbReference type="ARBA" id="ARBA00022692"/>
    </source>
</evidence>
<comment type="catalytic activity">
    <reaction evidence="19">
        <text>L-lysyl-tRNA(Lys) + a 1,2-diacyl-sn-glycero-3-phospho-(1'-sn-glycerol) = a 1,2-diacyl-sn-glycero-3-phospho-1'-(3'-O-L-lysyl)-sn-glycerol + tRNA(Lys)</text>
        <dbReference type="Rhea" id="RHEA:10668"/>
        <dbReference type="Rhea" id="RHEA-COMP:9696"/>
        <dbReference type="Rhea" id="RHEA-COMP:9697"/>
        <dbReference type="ChEBI" id="CHEBI:64716"/>
        <dbReference type="ChEBI" id="CHEBI:75792"/>
        <dbReference type="ChEBI" id="CHEBI:78442"/>
        <dbReference type="ChEBI" id="CHEBI:78529"/>
        <dbReference type="EC" id="2.3.2.3"/>
    </reaction>
</comment>
<dbReference type="GO" id="GO:0005524">
    <property type="term" value="F:ATP binding"/>
    <property type="evidence" value="ECO:0007669"/>
    <property type="project" value="UniProtKB-UniRule"/>
</dbReference>
<feature type="transmembrane region" description="Helical" evidence="22">
    <location>
        <begin position="73"/>
        <end position="98"/>
    </location>
</feature>
<dbReference type="HAMAP" id="MF_00252">
    <property type="entry name" value="Lys_tRNA_synth_class2"/>
    <property type="match status" value="1"/>
</dbReference>
<feature type="binding site" evidence="21">
    <location>
        <position position="983"/>
    </location>
    <ligand>
        <name>Mg(2+)</name>
        <dbReference type="ChEBI" id="CHEBI:18420"/>
        <label>1</label>
    </ligand>
</feature>
<dbReference type="GO" id="GO:0050071">
    <property type="term" value="F:phosphatidylglycerol lysyltransferase activity"/>
    <property type="evidence" value="ECO:0007669"/>
    <property type="project" value="UniProtKB-EC"/>
</dbReference>
<keyword evidence="25" id="KW-1185">Reference proteome</keyword>
<dbReference type="PRINTS" id="PR00982">
    <property type="entry name" value="TRNASYNTHLYS"/>
</dbReference>
<dbReference type="InterPro" id="IPR018149">
    <property type="entry name" value="Lys-tRNA-synth_II_C"/>
</dbReference>
<evidence type="ECO:0000256" key="6">
    <source>
        <dbReference type="ARBA" id="ARBA00022679"/>
    </source>
</evidence>
<dbReference type="Gene3D" id="2.40.50.140">
    <property type="entry name" value="Nucleic acid-binding proteins"/>
    <property type="match status" value="1"/>
</dbReference>
<dbReference type="InterPro" id="IPR004364">
    <property type="entry name" value="Aa-tRNA-synt_II"/>
</dbReference>
<evidence type="ECO:0000256" key="13">
    <source>
        <dbReference type="ARBA" id="ARBA00023098"/>
    </source>
</evidence>
<gene>
    <name evidence="24" type="primary">lysX</name>
    <name evidence="21" type="synonym">lysS</name>
    <name evidence="24" type="ORF">CPPEL_08720</name>
</gene>
<evidence type="ECO:0000256" key="19">
    <source>
        <dbReference type="ARBA" id="ARBA00047540"/>
    </source>
</evidence>
<dbReference type="NCBIfam" id="NF001756">
    <property type="entry name" value="PRK00484.1"/>
    <property type="match status" value="1"/>
</dbReference>
<keyword evidence="16" id="KW-0046">Antibiotic resistance</keyword>
<dbReference type="Proteomes" id="UP000271426">
    <property type="component" value="Chromosome"/>
</dbReference>
<dbReference type="GO" id="GO:0006629">
    <property type="term" value="P:lipid metabolic process"/>
    <property type="evidence" value="ECO:0007669"/>
    <property type="project" value="UniProtKB-KW"/>
</dbReference>
<evidence type="ECO:0000256" key="22">
    <source>
        <dbReference type="SAM" id="Phobius"/>
    </source>
</evidence>
<evidence type="ECO:0000256" key="15">
    <source>
        <dbReference type="ARBA" id="ARBA00023146"/>
    </source>
</evidence>
<dbReference type="Gene3D" id="3.30.930.10">
    <property type="entry name" value="Bira Bifunctional Protein, Domain 2"/>
    <property type="match status" value="1"/>
</dbReference>
<keyword evidence="13" id="KW-0443">Lipid metabolism</keyword>
<keyword evidence="21" id="KW-0963">Cytoplasm</keyword>
<dbReference type="Pfam" id="PF09924">
    <property type="entry name" value="LPG_synthase_C"/>
    <property type="match status" value="1"/>
</dbReference>
<evidence type="ECO:0000256" key="5">
    <source>
        <dbReference type="ARBA" id="ARBA00022598"/>
    </source>
</evidence>
<comment type="similarity">
    <text evidence="3">In the C-terminal section; belongs to the class-II aminoacyl-tRNA synthetase family.</text>
</comment>
<dbReference type="Pfam" id="PF01336">
    <property type="entry name" value="tRNA_anti-codon"/>
    <property type="match status" value="1"/>
</dbReference>
<organism evidence="24 25">
    <name type="scientific">Corynebacterium pseudopelargi</name>
    <dbReference type="NCBI Taxonomy" id="2080757"/>
    <lineage>
        <taxon>Bacteria</taxon>
        <taxon>Bacillati</taxon>
        <taxon>Actinomycetota</taxon>
        <taxon>Actinomycetes</taxon>
        <taxon>Mycobacteriales</taxon>
        <taxon>Corynebacteriaceae</taxon>
        <taxon>Corynebacterium</taxon>
    </lineage>
</organism>
<dbReference type="InterPro" id="IPR006195">
    <property type="entry name" value="aa-tRNA-synth_II"/>
</dbReference>
<reference evidence="24 25" key="1">
    <citation type="submission" date="2018-11" db="EMBL/GenBank/DDBJ databases">
        <authorList>
            <person name="Kleinhagauer T."/>
            <person name="Glaeser S.P."/>
            <person name="Spergser J."/>
            <person name="Ruckert C."/>
            <person name="Kaempfer P."/>
            <person name="Busse H.-J."/>
        </authorList>
    </citation>
    <scope>NUCLEOTIDE SEQUENCE [LARGE SCALE GENOMIC DNA]</scope>
    <source>
        <strain evidence="24 25">812CH</strain>
    </source>
</reference>
<dbReference type="NCBIfam" id="NF002821">
    <property type="entry name" value="PRK02983.1"/>
    <property type="match status" value="1"/>
</dbReference>
<dbReference type="GO" id="GO:0006430">
    <property type="term" value="P:lysyl-tRNA aminoacylation"/>
    <property type="evidence" value="ECO:0007669"/>
    <property type="project" value="UniProtKB-UniRule"/>
</dbReference>
<dbReference type="InterPro" id="IPR045864">
    <property type="entry name" value="aa-tRNA-synth_II/BPL/LPL"/>
</dbReference>
<keyword evidence="4" id="KW-1003">Cell membrane</keyword>
<keyword evidence="12 22" id="KW-1133">Transmembrane helix</keyword>
<keyword evidence="5 21" id="KW-0436">Ligase</keyword>
<feature type="binding site" evidence="21">
    <location>
        <position position="990"/>
    </location>
    <ligand>
        <name>Mg(2+)</name>
        <dbReference type="ChEBI" id="CHEBI:18420"/>
        <label>2</label>
    </ligand>
</feature>
<dbReference type="GO" id="GO:0005886">
    <property type="term" value="C:plasma membrane"/>
    <property type="evidence" value="ECO:0007669"/>
    <property type="project" value="UniProtKB-SubCell"/>
</dbReference>
<keyword evidence="6" id="KW-0808">Transferase</keyword>
<feature type="transmembrane region" description="Helical" evidence="22">
    <location>
        <begin position="12"/>
        <end position="31"/>
    </location>
</feature>
<comment type="subcellular location">
    <subcellularLocation>
        <location evidence="1">Cell membrane</location>
        <topology evidence="1">Multi-pass membrane protein</topology>
    </subcellularLocation>
    <subcellularLocation>
        <location evidence="21">Cytoplasm</location>
    </subcellularLocation>
</comment>
<comment type="catalytic activity">
    <reaction evidence="20 21">
        <text>tRNA(Lys) + L-lysine + ATP = L-lysyl-tRNA(Lys) + AMP + diphosphate</text>
        <dbReference type="Rhea" id="RHEA:20792"/>
        <dbReference type="Rhea" id="RHEA-COMP:9696"/>
        <dbReference type="Rhea" id="RHEA-COMP:9697"/>
        <dbReference type="ChEBI" id="CHEBI:30616"/>
        <dbReference type="ChEBI" id="CHEBI:32551"/>
        <dbReference type="ChEBI" id="CHEBI:33019"/>
        <dbReference type="ChEBI" id="CHEBI:78442"/>
        <dbReference type="ChEBI" id="CHEBI:78529"/>
        <dbReference type="ChEBI" id="CHEBI:456215"/>
        <dbReference type="EC" id="6.1.1.6"/>
    </reaction>
</comment>
<evidence type="ECO:0000256" key="18">
    <source>
        <dbReference type="ARBA" id="ARBA00024681"/>
    </source>
</evidence>
<evidence type="ECO:0000256" key="16">
    <source>
        <dbReference type="ARBA" id="ARBA00023251"/>
    </source>
</evidence>
<evidence type="ECO:0000256" key="2">
    <source>
        <dbReference type="ARBA" id="ARBA00005270"/>
    </source>
</evidence>
<dbReference type="GO" id="GO:0005829">
    <property type="term" value="C:cytosol"/>
    <property type="evidence" value="ECO:0007669"/>
    <property type="project" value="TreeGrafter"/>
</dbReference>
<feature type="transmembrane region" description="Helical" evidence="22">
    <location>
        <begin position="110"/>
        <end position="128"/>
    </location>
</feature>
<dbReference type="SUPFAM" id="SSF55681">
    <property type="entry name" value="Class II aaRS and biotin synthetases"/>
    <property type="match status" value="1"/>
</dbReference>
<evidence type="ECO:0000256" key="14">
    <source>
        <dbReference type="ARBA" id="ARBA00023136"/>
    </source>
</evidence>
<feature type="domain" description="Aminoacyl-transfer RNA synthetases class-II family profile" evidence="23">
    <location>
        <begin position="752"/>
        <end position="1070"/>
    </location>
</feature>
<dbReference type="SUPFAM" id="SSF50249">
    <property type="entry name" value="Nucleic acid-binding proteins"/>
    <property type="match status" value="1"/>
</dbReference>
<evidence type="ECO:0000259" key="23">
    <source>
        <dbReference type="PROSITE" id="PS50862"/>
    </source>
</evidence>
<evidence type="ECO:0000256" key="21">
    <source>
        <dbReference type="HAMAP-Rule" id="MF_00252"/>
    </source>
</evidence>
<dbReference type="OrthoDB" id="9801152at2"/>
<evidence type="ECO:0000256" key="17">
    <source>
        <dbReference type="ARBA" id="ARBA00023268"/>
    </source>
</evidence>
<evidence type="ECO:0000256" key="10">
    <source>
        <dbReference type="ARBA" id="ARBA00022840"/>
    </source>
</evidence>
<evidence type="ECO:0000256" key="20">
    <source>
        <dbReference type="ARBA" id="ARBA00048573"/>
    </source>
</evidence>
<dbReference type="CDD" id="cd04322">
    <property type="entry name" value="LysRS_N"/>
    <property type="match status" value="1"/>
</dbReference>
<comment type="cofactor">
    <cofactor evidence="21">
        <name>Mg(2+)</name>
        <dbReference type="ChEBI" id="CHEBI:18420"/>
    </cofactor>
    <text evidence="21">Binds 3 Mg(2+) ions per subunit.</text>
</comment>
<keyword evidence="11 21" id="KW-0460">Magnesium</keyword>
<accession>A0A3G6IW25</accession>
<evidence type="ECO:0000313" key="24">
    <source>
        <dbReference type="EMBL" id="AZA09847.1"/>
    </source>
</evidence>
<dbReference type="AlphaFoldDB" id="A0A3G6IW25"/>
<comment type="subunit">
    <text evidence="21">Homodimer.</text>
</comment>
<dbReference type="InterPro" id="IPR031553">
    <property type="entry name" value="tRNA-synt_2_TM"/>
</dbReference>
<feature type="transmembrane region" description="Helical" evidence="22">
    <location>
        <begin position="189"/>
        <end position="214"/>
    </location>
</feature>
<keyword evidence="9 21" id="KW-0547">Nucleotide-binding</keyword>
<evidence type="ECO:0000256" key="12">
    <source>
        <dbReference type="ARBA" id="ARBA00022989"/>
    </source>
</evidence>
<keyword evidence="17" id="KW-0511">Multifunctional enzyme</keyword>
<evidence type="ECO:0000256" key="9">
    <source>
        <dbReference type="ARBA" id="ARBA00022741"/>
    </source>
</evidence>
<evidence type="ECO:0000256" key="4">
    <source>
        <dbReference type="ARBA" id="ARBA00022475"/>
    </source>
</evidence>
<dbReference type="PANTHER" id="PTHR42918">
    <property type="entry name" value="LYSYL-TRNA SYNTHETASE"/>
    <property type="match status" value="1"/>
</dbReference>